<sequence length="130" mass="13735">MSGVTFSSASSSAASTIALLIVLSNGYLPFTGGGMLKSEIFTFSAKSSYVSNSGLQKPLKSSVSIDHTNSPASFWRIANRTFLAMERVLSYTITCDAVSFDLLATISAETASQLSLQSLGLRFSSSQISL</sequence>
<proteinExistence type="predicted"/>
<name>A0A2M4D1F4_ANODA</name>
<accession>A0A2M4D1F4</accession>
<dbReference type="EMBL" id="GGFL01006730">
    <property type="protein sequence ID" value="MBW70908.1"/>
    <property type="molecule type" value="Transcribed_RNA"/>
</dbReference>
<reference evidence="1" key="1">
    <citation type="submission" date="2018-01" db="EMBL/GenBank/DDBJ databases">
        <title>An insight into the sialome of Amazonian anophelines.</title>
        <authorList>
            <person name="Ribeiro J.M."/>
            <person name="Scarpassa V."/>
            <person name="Calvo E."/>
        </authorList>
    </citation>
    <scope>NUCLEOTIDE SEQUENCE</scope>
</reference>
<evidence type="ECO:0000313" key="1">
    <source>
        <dbReference type="EMBL" id="MBW70908.1"/>
    </source>
</evidence>
<organism evidence="1">
    <name type="scientific">Anopheles darlingi</name>
    <name type="common">Mosquito</name>
    <dbReference type="NCBI Taxonomy" id="43151"/>
    <lineage>
        <taxon>Eukaryota</taxon>
        <taxon>Metazoa</taxon>
        <taxon>Ecdysozoa</taxon>
        <taxon>Arthropoda</taxon>
        <taxon>Hexapoda</taxon>
        <taxon>Insecta</taxon>
        <taxon>Pterygota</taxon>
        <taxon>Neoptera</taxon>
        <taxon>Endopterygota</taxon>
        <taxon>Diptera</taxon>
        <taxon>Nematocera</taxon>
        <taxon>Culicoidea</taxon>
        <taxon>Culicidae</taxon>
        <taxon>Anophelinae</taxon>
        <taxon>Anopheles</taxon>
    </lineage>
</organism>
<dbReference type="AlphaFoldDB" id="A0A2M4D1F4"/>
<protein>
    <submittedName>
        <fullName evidence="1">Putative secreted protein</fullName>
    </submittedName>
</protein>